<gene>
    <name evidence="8" type="primary">recO</name>
    <name evidence="10" type="ORF">B0I29_104461</name>
</gene>
<accession>A0A327ZHL8</accession>
<evidence type="ECO:0000256" key="3">
    <source>
        <dbReference type="ARBA" id="ARBA00021310"/>
    </source>
</evidence>
<dbReference type="Gene3D" id="2.40.50.140">
    <property type="entry name" value="Nucleic acid-binding proteins"/>
    <property type="match status" value="1"/>
</dbReference>
<dbReference type="SUPFAM" id="SSF57863">
    <property type="entry name" value="ArfGap/RecO-like zinc finger"/>
    <property type="match status" value="1"/>
</dbReference>
<dbReference type="Pfam" id="PF02565">
    <property type="entry name" value="RecO_C"/>
    <property type="match status" value="1"/>
</dbReference>
<dbReference type="GO" id="GO:0006310">
    <property type="term" value="P:DNA recombination"/>
    <property type="evidence" value="ECO:0007669"/>
    <property type="project" value="UniProtKB-UniRule"/>
</dbReference>
<evidence type="ECO:0000256" key="5">
    <source>
        <dbReference type="ARBA" id="ARBA00023172"/>
    </source>
</evidence>
<reference evidence="10 11" key="1">
    <citation type="submission" date="2018-06" db="EMBL/GenBank/DDBJ databases">
        <title>Genomic Encyclopedia of Type Strains, Phase III (KMG-III): the genomes of soil and plant-associated and newly described type strains.</title>
        <authorList>
            <person name="Whitman W."/>
        </authorList>
    </citation>
    <scope>NUCLEOTIDE SEQUENCE [LARGE SCALE GENOMIC DNA]</scope>
    <source>
        <strain evidence="10 11">CGMCC 4.7090</strain>
    </source>
</reference>
<dbReference type="AlphaFoldDB" id="A0A327ZHL8"/>
<dbReference type="InterPro" id="IPR012340">
    <property type="entry name" value="NA-bd_OB-fold"/>
</dbReference>
<comment type="function">
    <text evidence="1 8">Involved in DNA repair and RecF pathway recombination.</text>
</comment>
<dbReference type="Gene3D" id="1.20.1440.120">
    <property type="entry name" value="Recombination protein O, C-terminal domain"/>
    <property type="match status" value="1"/>
</dbReference>
<evidence type="ECO:0000313" key="11">
    <source>
        <dbReference type="Proteomes" id="UP000249341"/>
    </source>
</evidence>
<evidence type="ECO:0000256" key="7">
    <source>
        <dbReference type="ARBA" id="ARBA00033409"/>
    </source>
</evidence>
<dbReference type="InterPro" id="IPR037278">
    <property type="entry name" value="ARFGAP/RecO"/>
</dbReference>
<dbReference type="Proteomes" id="UP000249341">
    <property type="component" value="Unassembled WGS sequence"/>
</dbReference>
<evidence type="ECO:0000256" key="6">
    <source>
        <dbReference type="ARBA" id="ARBA00023204"/>
    </source>
</evidence>
<dbReference type="GO" id="GO:0043590">
    <property type="term" value="C:bacterial nucleoid"/>
    <property type="evidence" value="ECO:0007669"/>
    <property type="project" value="TreeGrafter"/>
</dbReference>
<keyword evidence="4 8" id="KW-0227">DNA damage</keyword>
<evidence type="ECO:0000259" key="9">
    <source>
        <dbReference type="Pfam" id="PF11967"/>
    </source>
</evidence>
<comment type="caution">
    <text evidence="10">The sequence shown here is derived from an EMBL/GenBank/DDBJ whole genome shotgun (WGS) entry which is preliminary data.</text>
</comment>
<evidence type="ECO:0000256" key="1">
    <source>
        <dbReference type="ARBA" id="ARBA00003065"/>
    </source>
</evidence>
<keyword evidence="11" id="KW-1185">Reference proteome</keyword>
<dbReference type="RefSeq" id="WP_111649087.1">
    <property type="nucleotide sequence ID" value="NZ_JACHWI010000001.1"/>
</dbReference>
<organism evidence="10 11">
    <name type="scientific">Actinoplanes lutulentus</name>
    <dbReference type="NCBI Taxonomy" id="1287878"/>
    <lineage>
        <taxon>Bacteria</taxon>
        <taxon>Bacillati</taxon>
        <taxon>Actinomycetota</taxon>
        <taxon>Actinomycetes</taxon>
        <taxon>Micromonosporales</taxon>
        <taxon>Micromonosporaceae</taxon>
        <taxon>Actinoplanes</taxon>
    </lineage>
</organism>
<protein>
    <recommendedName>
        <fullName evidence="3 8">DNA repair protein RecO</fullName>
    </recommendedName>
    <alternativeName>
        <fullName evidence="7 8">Recombination protein O</fullName>
    </alternativeName>
</protein>
<name>A0A327ZHL8_9ACTN</name>
<evidence type="ECO:0000256" key="8">
    <source>
        <dbReference type="HAMAP-Rule" id="MF_00201"/>
    </source>
</evidence>
<dbReference type="EMBL" id="QLMJ01000004">
    <property type="protein sequence ID" value="RAK39919.1"/>
    <property type="molecule type" value="Genomic_DNA"/>
</dbReference>
<feature type="domain" description="DNA replication/recombination mediator RecO N-terminal" evidence="9">
    <location>
        <begin position="9"/>
        <end position="89"/>
    </location>
</feature>
<evidence type="ECO:0000256" key="4">
    <source>
        <dbReference type="ARBA" id="ARBA00022763"/>
    </source>
</evidence>
<comment type="similarity">
    <text evidence="2 8">Belongs to the RecO family.</text>
</comment>
<sequence length="258" mass="27541">MPAGYRRQLYRDDAVVLRVQKLGESDRIVTLLTRRNGRLRAVARGVRRTSSRFGARLEPFGHIDLQLAGSPEGVGSALHSVSQVEAVSLFGKSLLSDYPRYTAASAICETAERLTPVEREPALRLFQLTLGAMKALATAEHAGGLVLDAYLLRAMAFAGWAPAVTECAVCGTPGQHAAFAVPAGGAVCPDCRPPGAAHPSPDTLGLMSALTSGDWVIADASAPSVRRECSGLVAAHLQWHMERALRSLPLVDRRELNP</sequence>
<evidence type="ECO:0000313" key="10">
    <source>
        <dbReference type="EMBL" id="RAK39919.1"/>
    </source>
</evidence>
<keyword evidence="6 8" id="KW-0234">DNA repair</keyword>
<dbReference type="Pfam" id="PF11967">
    <property type="entry name" value="RecO_N"/>
    <property type="match status" value="1"/>
</dbReference>
<dbReference type="InterPro" id="IPR003717">
    <property type="entry name" value="RecO"/>
</dbReference>
<keyword evidence="5 8" id="KW-0233">DNA recombination</keyword>
<dbReference type="HAMAP" id="MF_00201">
    <property type="entry name" value="RecO"/>
    <property type="match status" value="1"/>
</dbReference>
<dbReference type="InterPro" id="IPR022572">
    <property type="entry name" value="DNA_rep/recomb_RecO_N"/>
</dbReference>
<dbReference type="OrthoDB" id="9812244at2"/>
<dbReference type="PANTHER" id="PTHR33991:SF1">
    <property type="entry name" value="DNA REPAIR PROTEIN RECO"/>
    <property type="match status" value="1"/>
</dbReference>
<dbReference type="SUPFAM" id="SSF50249">
    <property type="entry name" value="Nucleic acid-binding proteins"/>
    <property type="match status" value="1"/>
</dbReference>
<dbReference type="NCBIfam" id="TIGR00613">
    <property type="entry name" value="reco"/>
    <property type="match status" value="1"/>
</dbReference>
<dbReference type="InterPro" id="IPR042242">
    <property type="entry name" value="RecO_C"/>
</dbReference>
<evidence type="ECO:0000256" key="2">
    <source>
        <dbReference type="ARBA" id="ARBA00007452"/>
    </source>
</evidence>
<proteinExistence type="inferred from homology"/>
<dbReference type="PANTHER" id="PTHR33991">
    <property type="entry name" value="DNA REPAIR PROTEIN RECO"/>
    <property type="match status" value="1"/>
</dbReference>
<dbReference type="GO" id="GO:0006302">
    <property type="term" value="P:double-strand break repair"/>
    <property type="evidence" value="ECO:0007669"/>
    <property type="project" value="TreeGrafter"/>
</dbReference>